<dbReference type="Proteomes" id="UP001159363">
    <property type="component" value="Chromosome 11"/>
</dbReference>
<feature type="transmembrane region" description="Helical" evidence="11">
    <location>
        <begin position="148"/>
        <end position="167"/>
    </location>
</feature>
<feature type="transmembrane region" description="Helical" evidence="11">
    <location>
        <begin position="107"/>
        <end position="128"/>
    </location>
</feature>
<proteinExistence type="inferred from homology"/>
<keyword evidence="8" id="KW-0406">Ion transport</keyword>
<reference evidence="12 13" key="1">
    <citation type="submission" date="2023-02" db="EMBL/GenBank/DDBJ databases">
        <title>LHISI_Scaffold_Assembly.</title>
        <authorList>
            <person name="Stuart O.P."/>
            <person name="Cleave R."/>
            <person name="Magrath M.J.L."/>
            <person name="Mikheyev A.S."/>
        </authorList>
    </citation>
    <scope>NUCLEOTIDE SEQUENCE [LARGE SCALE GENOMIC DNA]</scope>
    <source>
        <strain evidence="12">Daus_M_001</strain>
        <tissue evidence="12">Leg muscle</tissue>
    </source>
</reference>
<evidence type="ECO:0000256" key="3">
    <source>
        <dbReference type="ARBA" id="ARBA00022448"/>
    </source>
</evidence>
<evidence type="ECO:0000256" key="5">
    <source>
        <dbReference type="ARBA" id="ARBA00022692"/>
    </source>
</evidence>
<accession>A0ABQ9GG52</accession>
<evidence type="ECO:0000256" key="11">
    <source>
        <dbReference type="SAM" id="Phobius"/>
    </source>
</evidence>
<evidence type="ECO:0000256" key="10">
    <source>
        <dbReference type="ARBA" id="ARBA00023303"/>
    </source>
</evidence>
<evidence type="ECO:0000256" key="1">
    <source>
        <dbReference type="ARBA" id="ARBA00004651"/>
    </source>
</evidence>
<keyword evidence="6" id="KW-0375">Hydrogen ion transport</keyword>
<evidence type="ECO:0000256" key="2">
    <source>
        <dbReference type="ARBA" id="ARBA00006513"/>
    </source>
</evidence>
<keyword evidence="3" id="KW-0813">Transport</keyword>
<dbReference type="Pfam" id="PF03189">
    <property type="entry name" value="Otopetrin"/>
    <property type="match status" value="1"/>
</dbReference>
<organism evidence="12 13">
    <name type="scientific">Dryococelus australis</name>
    <dbReference type="NCBI Taxonomy" id="614101"/>
    <lineage>
        <taxon>Eukaryota</taxon>
        <taxon>Metazoa</taxon>
        <taxon>Ecdysozoa</taxon>
        <taxon>Arthropoda</taxon>
        <taxon>Hexapoda</taxon>
        <taxon>Insecta</taxon>
        <taxon>Pterygota</taxon>
        <taxon>Neoptera</taxon>
        <taxon>Polyneoptera</taxon>
        <taxon>Phasmatodea</taxon>
        <taxon>Verophasmatodea</taxon>
        <taxon>Anareolatae</taxon>
        <taxon>Phasmatidae</taxon>
        <taxon>Eurycanthinae</taxon>
        <taxon>Dryococelus</taxon>
    </lineage>
</organism>
<comment type="subcellular location">
    <subcellularLocation>
        <location evidence="1">Cell membrane</location>
        <topology evidence="1">Multi-pass membrane protein</topology>
    </subcellularLocation>
</comment>
<evidence type="ECO:0000256" key="8">
    <source>
        <dbReference type="ARBA" id="ARBA00023065"/>
    </source>
</evidence>
<dbReference type="EMBL" id="JARBHB010000012">
    <property type="protein sequence ID" value="KAJ8870733.1"/>
    <property type="molecule type" value="Genomic_DNA"/>
</dbReference>
<keyword evidence="7 11" id="KW-1133">Transmembrane helix</keyword>
<keyword evidence="13" id="KW-1185">Reference proteome</keyword>
<protein>
    <submittedName>
        <fullName evidence="12">Uncharacterized protein</fullName>
    </submittedName>
</protein>
<comment type="similarity">
    <text evidence="2">Belongs to the otopetrin family.</text>
</comment>
<dbReference type="PANTHER" id="PTHR21522:SF61">
    <property type="entry name" value="PROTON CHANNEL OTOPLC"/>
    <property type="match status" value="1"/>
</dbReference>
<evidence type="ECO:0000313" key="12">
    <source>
        <dbReference type="EMBL" id="KAJ8870733.1"/>
    </source>
</evidence>
<dbReference type="InterPro" id="IPR004878">
    <property type="entry name" value="Otopetrin"/>
</dbReference>
<sequence>MAATALPAATTQHRHRMARGLKGPHHIYECRRTDIMGSLVQDASPFLFPCTIEYSLICAAILYVMWKNMSRLSGARGLVEPLPPPHAAYKKSPHHYSVDCAGAHKGLFVGILVLVLTIISLILFFVLISRPEFVSLAVMEVNICELTLYAMTTIATLVGMLQVRSVAPACHLFDLCCTWTCVLLCMLQVAPLVIAVAVHHLANRVRYPRV</sequence>
<evidence type="ECO:0000256" key="4">
    <source>
        <dbReference type="ARBA" id="ARBA00022475"/>
    </source>
</evidence>
<feature type="transmembrane region" description="Helical" evidence="11">
    <location>
        <begin position="46"/>
        <end position="66"/>
    </location>
</feature>
<evidence type="ECO:0000256" key="9">
    <source>
        <dbReference type="ARBA" id="ARBA00023136"/>
    </source>
</evidence>
<gene>
    <name evidence="12" type="ORF">PR048_027032</name>
</gene>
<evidence type="ECO:0000256" key="6">
    <source>
        <dbReference type="ARBA" id="ARBA00022781"/>
    </source>
</evidence>
<feature type="transmembrane region" description="Helical" evidence="11">
    <location>
        <begin position="179"/>
        <end position="202"/>
    </location>
</feature>
<dbReference type="PANTHER" id="PTHR21522">
    <property type="entry name" value="PROTON CHANNEL OTOP"/>
    <property type="match status" value="1"/>
</dbReference>
<evidence type="ECO:0000313" key="13">
    <source>
        <dbReference type="Proteomes" id="UP001159363"/>
    </source>
</evidence>
<name>A0ABQ9GG52_9NEOP</name>
<evidence type="ECO:0000256" key="7">
    <source>
        <dbReference type="ARBA" id="ARBA00022989"/>
    </source>
</evidence>
<keyword evidence="4" id="KW-1003">Cell membrane</keyword>
<comment type="caution">
    <text evidence="12">The sequence shown here is derived from an EMBL/GenBank/DDBJ whole genome shotgun (WGS) entry which is preliminary data.</text>
</comment>
<keyword evidence="5 11" id="KW-0812">Transmembrane</keyword>
<keyword evidence="9 11" id="KW-0472">Membrane</keyword>
<keyword evidence="10" id="KW-0407">Ion channel</keyword>